<evidence type="ECO:0000256" key="4">
    <source>
        <dbReference type="ARBA" id="ARBA00022801"/>
    </source>
</evidence>
<keyword evidence="7" id="KW-1185">Reference proteome</keyword>
<dbReference type="GO" id="GO:0000287">
    <property type="term" value="F:magnesium ion binding"/>
    <property type="evidence" value="ECO:0007669"/>
    <property type="project" value="InterPro"/>
</dbReference>
<protein>
    <recommendedName>
        <fullName evidence="2">inorganic diphosphatase</fullName>
        <ecNumber evidence="2">3.6.1.1</ecNumber>
    </recommendedName>
</protein>
<reference evidence="7" key="1">
    <citation type="submission" date="2016-10" db="EMBL/GenBank/DDBJ databases">
        <authorList>
            <person name="Varghese N."/>
            <person name="Submissions S."/>
        </authorList>
    </citation>
    <scope>NUCLEOTIDE SEQUENCE [LARGE SCALE GENOMIC DNA]</scope>
    <source>
        <strain evidence="7">DSM 43161</strain>
    </source>
</reference>
<accession>A0A1I5HHT6</accession>
<dbReference type="PANTHER" id="PTHR10286">
    <property type="entry name" value="INORGANIC PYROPHOSPHATASE"/>
    <property type="match status" value="1"/>
</dbReference>
<dbReference type="Proteomes" id="UP000183642">
    <property type="component" value="Unassembled WGS sequence"/>
</dbReference>
<dbReference type="Pfam" id="PF00719">
    <property type="entry name" value="Pyrophosphatase"/>
    <property type="match status" value="1"/>
</dbReference>
<organism evidence="6 7">
    <name type="scientific">Geodermatophilus obscurus</name>
    <dbReference type="NCBI Taxonomy" id="1861"/>
    <lineage>
        <taxon>Bacteria</taxon>
        <taxon>Bacillati</taxon>
        <taxon>Actinomycetota</taxon>
        <taxon>Actinomycetes</taxon>
        <taxon>Geodermatophilales</taxon>
        <taxon>Geodermatophilaceae</taxon>
        <taxon>Geodermatophilus</taxon>
    </lineage>
</organism>
<evidence type="ECO:0000313" key="7">
    <source>
        <dbReference type="Proteomes" id="UP000183642"/>
    </source>
</evidence>
<evidence type="ECO:0000256" key="2">
    <source>
        <dbReference type="ARBA" id="ARBA00012146"/>
    </source>
</evidence>
<dbReference type="OrthoDB" id="5187599at2"/>
<dbReference type="Gene3D" id="3.90.80.10">
    <property type="entry name" value="Inorganic pyrophosphatase"/>
    <property type="match status" value="1"/>
</dbReference>
<gene>
    <name evidence="6" type="ORF">SAMN05660359_03716</name>
</gene>
<keyword evidence="5" id="KW-0460">Magnesium</keyword>
<dbReference type="AlphaFoldDB" id="A0A1I5HHT6"/>
<sequence>MAAHSEVEIVIETPRNSRNKYEVDEQGVVRFDRRLPGAFAFPADYGFIPGAVGTDGEPLDALVLMVEPTYPGVRVRARVVGVIWVRTGHGREAKLVCVPMGDPAYREVQDLGQLPDHLVREITHFFDIYRDLDPGKDVSFAGSDGVDVAIETLQRARG</sequence>
<comment type="cofactor">
    <cofactor evidence="1">
        <name>Mg(2+)</name>
        <dbReference type="ChEBI" id="CHEBI:18420"/>
    </cofactor>
</comment>
<name>A0A1I5HHT6_9ACTN</name>
<dbReference type="RefSeq" id="WP_075015004.1">
    <property type="nucleotide sequence ID" value="NZ_FOWE01000009.1"/>
</dbReference>
<dbReference type="GO" id="GO:0004427">
    <property type="term" value="F:inorganic diphosphate phosphatase activity"/>
    <property type="evidence" value="ECO:0007669"/>
    <property type="project" value="UniProtKB-EC"/>
</dbReference>
<dbReference type="GO" id="GO:0006796">
    <property type="term" value="P:phosphate-containing compound metabolic process"/>
    <property type="evidence" value="ECO:0007669"/>
    <property type="project" value="InterPro"/>
</dbReference>
<keyword evidence="4" id="KW-0378">Hydrolase</keyword>
<evidence type="ECO:0000313" key="6">
    <source>
        <dbReference type="EMBL" id="SFO47526.1"/>
    </source>
</evidence>
<dbReference type="EMBL" id="FOWE01000009">
    <property type="protein sequence ID" value="SFO47526.1"/>
    <property type="molecule type" value="Genomic_DNA"/>
</dbReference>
<dbReference type="EC" id="3.6.1.1" evidence="2"/>
<evidence type="ECO:0000256" key="1">
    <source>
        <dbReference type="ARBA" id="ARBA00001946"/>
    </source>
</evidence>
<dbReference type="InterPro" id="IPR008162">
    <property type="entry name" value="Pyrophosphatase"/>
</dbReference>
<keyword evidence="3" id="KW-0479">Metal-binding</keyword>
<evidence type="ECO:0000256" key="3">
    <source>
        <dbReference type="ARBA" id="ARBA00022723"/>
    </source>
</evidence>
<dbReference type="GO" id="GO:0005737">
    <property type="term" value="C:cytoplasm"/>
    <property type="evidence" value="ECO:0007669"/>
    <property type="project" value="InterPro"/>
</dbReference>
<evidence type="ECO:0000256" key="5">
    <source>
        <dbReference type="ARBA" id="ARBA00022842"/>
    </source>
</evidence>
<proteinExistence type="predicted"/>
<dbReference type="SUPFAM" id="SSF50324">
    <property type="entry name" value="Inorganic pyrophosphatase"/>
    <property type="match status" value="1"/>
</dbReference>
<dbReference type="InterPro" id="IPR036649">
    <property type="entry name" value="Pyrophosphatase_sf"/>
</dbReference>